<proteinExistence type="predicted"/>
<dbReference type="EMBL" id="BAABUJ010000030">
    <property type="protein sequence ID" value="GAA5803809.1"/>
    <property type="molecule type" value="Genomic_DNA"/>
</dbReference>
<accession>A0ABP9YA33</accession>
<dbReference type="SUPFAM" id="SSF56281">
    <property type="entry name" value="Metallo-hydrolase/oxidoreductase"/>
    <property type="match status" value="1"/>
</dbReference>
<protein>
    <submittedName>
        <fullName evidence="4">Uncharacterized protein</fullName>
    </submittedName>
</protein>
<evidence type="ECO:0000256" key="2">
    <source>
        <dbReference type="ARBA" id="ARBA00022801"/>
    </source>
</evidence>
<keyword evidence="1" id="KW-0540">Nuclease</keyword>
<dbReference type="Gene3D" id="3.60.15.10">
    <property type="entry name" value="Ribonuclease Z/Hydroxyacylglutathione hydrolase-like"/>
    <property type="match status" value="1"/>
</dbReference>
<evidence type="ECO:0000256" key="1">
    <source>
        <dbReference type="ARBA" id="ARBA00022722"/>
    </source>
</evidence>
<reference evidence="4 5" key="1">
    <citation type="submission" date="2024-04" db="EMBL/GenBank/DDBJ databases">
        <title>genome sequences of Mucor flavus KT1a and Helicostylum pulchrum KT1b strains isolation_sourced from the surface of a dry-aged beef.</title>
        <authorList>
            <person name="Toyotome T."/>
            <person name="Hosono M."/>
            <person name="Torimaru M."/>
            <person name="Fukuda K."/>
            <person name="Mikami N."/>
        </authorList>
    </citation>
    <scope>NUCLEOTIDE SEQUENCE [LARGE SCALE GENOMIC DNA]</scope>
    <source>
        <strain evidence="4 5">KT1b</strain>
    </source>
</reference>
<dbReference type="PANTHER" id="PTHR23240:SF8">
    <property type="entry name" value="PROTEIN ARTEMIS"/>
    <property type="match status" value="1"/>
</dbReference>
<keyword evidence="2" id="KW-0378">Hydrolase</keyword>
<dbReference type="Proteomes" id="UP001476247">
    <property type="component" value="Unassembled WGS sequence"/>
</dbReference>
<dbReference type="InterPro" id="IPR036866">
    <property type="entry name" value="RibonucZ/Hydroxyglut_hydro"/>
</dbReference>
<sequence>MGAYFKKQDHMHGLENPNFKEKVYCTEQTALLLPFMEKRTSKQFMYSYLKELVVPVPYYETIVFEFSQHNSIKLTFLPANHCPGAAL</sequence>
<keyword evidence="3" id="KW-0269">Exonuclease</keyword>
<dbReference type="PANTHER" id="PTHR23240">
    <property type="entry name" value="DNA CROSS-LINK REPAIR PROTEIN PSO2/SNM1-RELATED"/>
    <property type="match status" value="1"/>
</dbReference>
<evidence type="ECO:0000313" key="5">
    <source>
        <dbReference type="Proteomes" id="UP001476247"/>
    </source>
</evidence>
<gene>
    <name evidence="4" type="ORF">HPULCUR_009294</name>
</gene>
<evidence type="ECO:0000313" key="4">
    <source>
        <dbReference type="EMBL" id="GAA5803809.1"/>
    </source>
</evidence>
<name>A0ABP9YA33_9FUNG</name>
<organism evidence="4 5">
    <name type="scientific">Helicostylum pulchrum</name>
    <dbReference type="NCBI Taxonomy" id="562976"/>
    <lineage>
        <taxon>Eukaryota</taxon>
        <taxon>Fungi</taxon>
        <taxon>Fungi incertae sedis</taxon>
        <taxon>Mucoromycota</taxon>
        <taxon>Mucoromycotina</taxon>
        <taxon>Mucoromycetes</taxon>
        <taxon>Mucorales</taxon>
        <taxon>Mucorineae</taxon>
        <taxon>Mucoraceae</taxon>
        <taxon>Helicostylum</taxon>
    </lineage>
</organism>
<comment type="caution">
    <text evidence="4">The sequence shown here is derived from an EMBL/GenBank/DDBJ whole genome shotgun (WGS) entry which is preliminary data.</text>
</comment>
<keyword evidence="5" id="KW-1185">Reference proteome</keyword>
<evidence type="ECO:0000256" key="3">
    <source>
        <dbReference type="ARBA" id="ARBA00022839"/>
    </source>
</evidence>